<evidence type="ECO:0000313" key="2">
    <source>
        <dbReference type="EMBL" id="RRT67612.1"/>
    </source>
</evidence>
<protein>
    <submittedName>
        <fullName evidence="2">Uncharacterized protein</fullName>
    </submittedName>
</protein>
<evidence type="ECO:0000256" key="1">
    <source>
        <dbReference type="SAM" id="MobiDB-lite"/>
    </source>
</evidence>
<gene>
    <name evidence="2" type="ORF">B296_00009144</name>
</gene>
<sequence length="116" mass="13637">MRTCNSELVEEVMVNNGEAHELKEALEVERHRISEYRKKAIIDYKASVSFKKGLERTRVTSYQFRYQFALARFKARYPTLDLEEDTFMDYPKDQNISTPIKMPFNDSLDSLPHPTA</sequence>
<accession>A0A426ZUH4</accession>
<comment type="caution">
    <text evidence="2">The sequence shown here is derived from an EMBL/GenBank/DDBJ whole genome shotgun (WGS) entry which is preliminary data.</text>
</comment>
<feature type="region of interest" description="Disordered" evidence="1">
    <location>
        <begin position="96"/>
        <end position="116"/>
    </location>
</feature>
<dbReference type="EMBL" id="AMZH03004980">
    <property type="protein sequence ID" value="RRT67612.1"/>
    <property type="molecule type" value="Genomic_DNA"/>
</dbReference>
<name>A0A426ZUH4_ENSVE</name>
<proteinExistence type="predicted"/>
<evidence type="ECO:0000313" key="3">
    <source>
        <dbReference type="Proteomes" id="UP000287651"/>
    </source>
</evidence>
<reference evidence="2 3" key="1">
    <citation type="journal article" date="2014" name="Agronomy (Basel)">
        <title>A Draft Genome Sequence for Ensete ventricosum, the Drought-Tolerant Tree Against Hunger.</title>
        <authorList>
            <person name="Harrison J."/>
            <person name="Moore K.A."/>
            <person name="Paszkiewicz K."/>
            <person name="Jones T."/>
            <person name="Grant M."/>
            <person name="Ambacheew D."/>
            <person name="Muzemil S."/>
            <person name="Studholme D.J."/>
        </authorList>
    </citation>
    <scope>NUCLEOTIDE SEQUENCE [LARGE SCALE GENOMIC DNA]</scope>
</reference>
<dbReference type="AlphaFoldDB" id="A0A426ZUH4"/>
<dbReference type="Proteomes" id="UP000287651">
    <property type="component" value="Unassembled WGS sequence"/>
</dbReference>
<organism evidence="2 3">
    <name type="scientific">Ensete ventricosum</name>
    <name type="common">Abyssinian banana</name>
    <name type="synonym">Musa ensete</name>
    <dbReference type="NCBI Taxonomy" id="4639"/>
    <lineage>
        <taxon>Eukaryota</taxon>
        <taxon>Viridiplantae</taxon>
        <taxon>Streptophyta</taxon>
        <taxon>Embryophyta</taxon>
        <taxon>Tracheophyta</taxon>
        <taxon>Spermatophyta</taxon>
        <taxon>Magnoliopsida</taxon>
        <taxon>Liliopsida</taxon>
        <taxon>Zingiberales</taxon>
        <taxon>Musaceae</taxon>
        <taxon>Ensete</taxon>
    </lineage>
</organism>